<dbReference type="SUPFAM" id="SSF52317">
    <property type="entry name" value="Class I glutamine amidotransferase-like"/>
    <property type="match status" value="1"/>
</dbReference>
<accession>A0ABW9RYN9</accession>
<sequence>MILLLDNFDSFTYNLVDYFEQLGVKCEVVRNNVPLEAITSGHYEGVVLSPGPEVPEKAGNLMEVLKHYSGKVPVLGICLGHQAIGQLFGAELIKAIRPMHGKISRISLMEDMLFAGLPRSISVVRYNSLVVTQEKETAIRAIARSEEGEIMALRHRELPIWGVQFHPEAALTEYGLDILKNWLTYNQIAV</sequence>
<dbReference type="InterPro" id="IPR050472">
    <property type="entry name" value="Anth_synth/Amidotransfase"/>
</dbReference>
<dbReference type="EMBL" id="SMLW01000654">
    <property type="protein sequence ID" value="MTI28145.1"/>
    <property type="molecule type" value="Genomic_DNA"/>
</dbReference>
<dbReference type="PRINTS" id="PR00096">
    <property type="entry name" value="GATASE"/>
</dbReference>
<evidence type="ECO:0000256" key="1">
    <source>
        <dbReference type="ARBA" id="ARBA00022962"/>
    </source>
</evidence>
<dbReference type="PRINTS" id="PR00099">
    <property type="entry name" value="CPSGATASE"/>
</dbReference>
<dbReference type="PROSITE" id="PS51273">
    <property type="entry name" value="GATASE_TYPE_1"/>
    <property type="match status" value="1"/>
</dbReference>
<evidence type="ECO:0000313" key="4">
    <source>
        <dbReference type="Proteomes" id="UP000798808"/>
    </source>
</evidence>
<dbReference type="Proteomes" id="UP000798808">
    <property type="component" value="Unassembled WGS sequence"/>
</dbReference>
<evidence type="ECO:0000313" key="3">
    <source>
        <dbReference type="EMBL" id="MTI28145.1"/>
    </source>
</evidence>
<protein>
    <submittedName>
        <fullName evidence="3">Aminodeoxychorismate/anthranilate synthase component II</fullName>
    </submittedName>
</protein>
<name>A0ABW9RYN9_9BACT</name>
<gene>
    <name evidence="3" type="ORF">E1163_24525</name>
</gene>
<dbReference type="InterPro" id="IPR006221">
    <property type="entry name" value="TrpG/PapA_dom"/>
</dbReference>
<dbReference type="InterPro" id="IPR017926">
    <property type="entry name" value="GATASE"/>
</dbReference>
<dbReference type="Pfam" id="PF00117">
    <property type="entry name" value="GATase"/>
    <property type="match status" value="1"/>
</dbReference>
<dbReference type="InterPro" id="IPR029062">
    <property type="entry name" value="Class_I_gatase-like"/>
</dbReference>
<evidence type="ECO:0000259" key="2">
    <source>
        <dbReference type="Pfam" id="PF00117"/>
    </source>
</evidence>
<dbReference type="NCBIfam" id="TIGR00566">
    <property type="entry name" value="trpG_papA"/>
    <property type="match status" value="1"/>
</dbReference>
<feature type="domain" description="Glutamine amidotransferase" evidence="2">
    <location>
        <begin position="3"/>
        <end position="183"/>
    </location>
</feature>
<dbReference type="CDD" id="cd01743">
    <property type="entry name" value="GATase1_Anthranilate_Synthase"/>
    <property type="match status" value="1"/>
</dbReference>
<keyword evidence="1" id="KW-0315">Glutamine amidotransferase</keyword>
<comment type="caution">
    <text evidence="3">The sequence shown here is derived from an EMBL/GenBank/DDBJ whole genome shotgun (WGS) entry which is preliminary data.</text>
</comment>
<dbReference type="RefSeq" id="WP_343033952.1">
    <property type="nucleotide sequence ID" value="NZ_BAAAFL010000012.1"/>
</dbReference>
<proteinExistence type="predicted"/>
<dbReference type="PRINTS" id="PR00097">
    <property type="entry name" value="ANTSNTHASEII"/>
</dbReference>
<keyword evidence="4" id="KW-1185">Reference proteome</keyword>
<organism evidence="3 4">
    <name type="scientific">Fulvivirga kasyanovii</name>
    <dbReference type="NCBI Taxonomy" id="396812"/>
    <lineage>
        <taxon>Bacteria</taxon>
        <taxon>Pseudomonadati</taxon>
        <taxon>Bacteroidota</taxon>
        <taxon>Cytophagia</taxon>
        <taxon>Cytophagales</taxon>
        <taxon>Fulvivirgaceae</taxon>
        <taxon>Fulvivirga</taxon>
    </lineage>
</organism>
<reference evidence="3 4" key="1">
    <citation type="submission" date="2019-02" db="EMBL/GenBank/DDBJ databases">
        <authorList>
            <person name="Goldberg S.R."/>
            <person name="Haltli B.A."/>
            <person name="Correa H."/>
            <person name="Russell K.G."/>
        </authorList>
    </citation>
    <scope>NUCLEOTIDE SEQUENCE [LARGE SCALE GENOMIC DNA]</scope>
    <source>
        <strain evidence="3 4">JCM 16186</strain>
    </source>
</reference>
<dbReference type="Gene3D" id="3.40.50.880">
    <property type="match status" value="1"/>
</dbReference>
<dbReference type="PANTHER" id="PTHR43418">
    <property type="entry name" value="MULTIFUNCTIONAL TRYPTOPHAN BIOSYNTHESIS PROTEIN-RELATED"/>
    <property type="match status" value="1"/>
</dbReference>
<dbReference type="PANTHER" id="PTHR43418:SF4">
    <property type="entry name" value="MULTIFUNCTIONAL TRYPTOPHAN BIOSYNTHESIS PROTEIN"/>
    <property type="match status" value="1"/>
</dbReference>